<evidence type="ECO:0000313" key="3">
    <source>
        <dbReference type="Proteomes" id="UP000235786"/>
    </source>
</evidence>
<reference evidence="2 3" key="1">
    <citation type="submission" date="2016-04" db="EMBL/GenBank/DDBJ databases">
        <title>A degradative enzymes factory behind the ericoid mycorrhizal symbiosis.</title>
        <authorList>
            <consortium name="DOE Joint Genome Institute"/>
            <person name="Martino E."/>
            <person name="Morin E."/>
            <person name="Grelet G."/>
            <person name="Kuo A."/>
            <person name="Kohler A."/>
            <person name="Daghino S."/>
            <person name="Barry K."/>
            <person name="Choi C."/>
            <person name="Cichocki N."/>
            <person name="Clum A."/>
            <person name="Copeland A."/>
            <person name="Hainaut M."/>
            <person name="Haridas S."/>
            <person name="Labutti K."/>
            <person name="Lindquist E."/>
            <person name="Lipzen A."/>
            <person name="Khouja H.-R."/>
            <person name="Murat C."/>
            <person name="Ohm R."/>
            <person name="Olson A."/>
            <person name="Spatafora J."/>
            <person name="Veneault-Fourrey C."/>
            <person name="Henrissat B."/>
            <person name="Grigoriev I."/>
            <person name="Martin F."/>
            <person name="Perotto S."/>
        </authorList>
    </citation>
    <scope>NUCLEOTIDE SEQUENCE [LARGE SCALE GENOMIC DNA]</scope>
    <source>
        <strain evidence="2 3">F</strain>
    </source>
</reference>
<dbReference type="AlphaFoldDB" id="A0A2J6QU08"/>
<dbReference type="Proteomes" id="UP000235786">
    <property type="component" value="Unassembled WGS sequence"/>
</dbReference>
<evidence type="ECO:0000313" key="2">
    <source>
        <dbReference type="EMBL" id="PMD29730.1"/>
    </source>
</evidence>
<dbReference type="OrthoDB" id="5362512at2759"/>
<sequence>MKRCLANHQRCKANRQFENFPTRLLHLSSSAIRMIETASERPKEPYAALSHCWGQHPNQLRLTVDTYDTFRHGIELAALPKTFGDAVEVARSLGINYLWIDSLCIIQSGDQNADWTREIRSMASVYSNCHVNIAASCAANTQSGFFRTRDYNAIGPCTISLASSPKGNERLAMGDTLPVQDYAILPSPGRLETLMRRHPLGMRAWVLQERLLSPRTLHFSDQQLYWECNDTFLASESVPGGLPSSWGWQISMPVFSLRGKDEYDLRITWLDVLFDYTRRALTISMDKFPAIGAIAEVVQTHTGDKYLAGFFLAQLPRALLWFCTGDRSPPFTEKLGKRHAEGPYRAPTWSWACIDGPVSFARCYPDKATHSNVAPRNKFTGGGDFSSLIDWKMALVDSQNPFGQVKDAYIVLRGPLIEVEEVGESPRGKTYFKSSGLLSHEDPWLYFDVKFEPAQMKPAFLLPILWRAWGYMSGTQKMSQDVEYGLVLVRSSAYDDGSYERIGMFEGTLDAKTPYVYQGDQEVRIR</sequence>
<name>A0A2J6QU08_HYAVF</name>
<dbReference type="PANTHER" id="PTHR33112">
    <property type="entry name" value="DOMAIN PROTEIN, PUTATIVE-RELATED"/>
    <property type="match status" value="1"/>
</dbReference>
<accession>A0A2J6QU08</accession>
<gene>
    <name evidence="2" type="ORF">L207DRAFT_445114</name>
</gene>
<dbReference type="EMBL" id="KZ613972">
    <property type="protein sequence ID" value="PMD29730.1"/>
    <property type="molecule type" value="Genomic_DNA"/>
</dbReference>
<feature type="domain" description="Heterokaryon incompatibility" evidence="1">
    <location>
        <begin position="46"/>
        <end position="209"/>
    </location>
</feature>
<proteinExistence type="predicted"/>
<dbReference type="PANTHER" id="PTHR33112:SF16">
    <property type="entry name" value="HETEROKARYON INCOMPATIBILITY DOMAIN-CONTAINING PROTEIN"/>
    <property type="match status" value="1"/>
</dbReference>
<protein>
    <submittedName>
        <fullName evidence="2">HET-domain-containing protein</fullName>
    </submittedName>
</protein>
<dbReference type="STRING" id="1149755.A0A2J6QU08"/>
<organism evidence="2 3">
    <name type="scientific">Hyaloscypha variabilis (strain UAMH 11265 / GT02V1 / F)</name>
    <name type="common">Meliniomyces variabilis</name>
    <dbReference type="NCBI Taxonomy" id="1149755"/>
    <lineage>
        <taxon>Eukaryota</taxon>
        <taxon>Fungi</taxon>
        <taxon>Dikarya</taxon>
        <taxon>Ascomycota</taxon>
        <taxon>Pezizomycotina</taxon>
        <taxon>Leotiomycetes</taxon>
        <taxon>Helotiales</taxon>
        <taxon>Hyaloscyphaceae</taxon>
        <taxon>Hyaloscypha</taxon>
        <taxon>Hyaloscypha variabilis</taxon>
    </lineage>
</organism>
<dbReference type="InterPro" id="IPR010730">
    <property type="entry name" value="HET"/>
</dbReference>
<evidence type="ECO:0000259" key="1">
    <source>
        <dbReference type="Pfam" id="PF06985"/>
    </source>
</evidence>
<keyword evidence="3" id="KW-1185">Reference proteome</keyword>
<dbReference type="Pfam" id="PF06985">
    <property type="entry name" value="HET"/>
    <property type="match status" value="1"/>
</dbReference>